<evidence type="ECO:0000256" key="1">
    <source>
        <dbReference type="ARBA" id="ARBA00001554"/>
    </source>
</evidence>
<gene>
    <name evidence="5" type="ORF">C8D97_105211</name>
</gene>
<evidence type="ECO:0000256" key="3">
    <source>
        <dbReference type="ARBA" id="ARBA00023239"/>
    </source>
</evidence>
<dbReference type="OrthoDB" id="5294615at2"/>
<proteinExistence type="inferred from homology"/>
<comment type="catalytic activity">
    <reaction evidence="1 4">
        <text>(4aS,6R)-4a-hydroxy-L-erythro-5,6,7,8-tetrahydrobiopterin = (6R)-L-erythro-6,7-dihydrobiopterin + H2O</text>
        <dbReference type="Rhea" id="RHEA:11920"/>
        <dbReference type="ChEBI" id="CHEBI:15377"/>
        <dbReference type="ChEBI" id="CHEBI:15642"/>
        <dbReference type="ChEBI" id="CHEBI:43120"/>
        <dbReference type="EC" id="4.2.1.96"/>
    </reaction>
</comment>
<organism evidence="5 6">
    <name type="scientific">Pleionea mediterranea</name>
    <dbReference type="NCBI Taxonomy" id="523701"/>
    <lineage>
        <taxon>Bacteria</taxon>
        <taxon>Pseudomonadati</taxon>
        <taxon>Pseudomonadota</taxon>
        <taxon>Gammaproteobacteria</taxon>
        <taxon>Oceanospirillales</taxon>
        <taxon>Pleioneaceae</taxon>
        <taxon>Pleionea</taxon>
    </lineage>
</organism>
<accession>A0A316FV04</accession>
<keyword evidence="3 4" id="KW-0456">Lyase</keyword>
<dbReference type="PANTHER" id="PTHR12599:SF0">
    <property type="entry name" value="PTERIN-4-ALPHA-CARBINOLAMINE DEHYDRATASE"/>
    <property type="match status" value="1"/>
</dbReference>
<dbReference type="CDD" id="cd00913">
    <property type="entry name" value="PCD_DCoH_subfamily_a"/>
    <property type="match status" value="1"/>
</dbReference>
<evidence type="ECO:0000313" key="5">
    <source>
        <dbReference type="EMBL" id="PWK51895.1"/>
    </source>
</evidence>
<reference evidence="5 6" key="1">
    <citation type="submission" date="2018-05" db="EMBL/GenBank/DDBJ databases">
        <title>Genomic Encyclopedia of Type Strains, Phase IV (KMG-IV): sequencing the most valuable type-strain genomes for metagenomic binning, comparative biology and taxonomic classification.</title>
        <authorList>
            <person name="Goeker M."/>
        </authorList>
    </citation>
    <scope>NUCLEOTIDE SEQUENCE [LARGE SCALE GENOMIC DNA]</scope>
    <source>
        <strain evidence="5 6">DSM 25350</strain>
    </source>
</reference>
<dbReference type="AlphaFoldDB" id="A0A316FV04"/>
<dbReference type="EMBL" id="QGGU01000005">
    <property type="protein sequence ID" value="PWK51895.1"/>
    <property type="molecule type" value="Genomic_DNA"/>
</dbReference>
<evidence type="ECO:0000256" key="4">
    <source>
        <dbReference type="HAMAP-Rule" id="MF_00434"/>
    </source>
</evidence>
<dbReference type="GO" id="GO:0006729">
    <property type="term" value="P:tetrahydrobiopterin biosynthetic process"/>
    <property type="evidence" value="ECO:0007669"/>
    <property type="project" value="InterPro"/>
</dbReference>
<dbReference type="EC" id="4.2.1.96" evidence="4"/>
<dbReference type="InterPro" id="IPR001533">
    <property type="entry name" value="Pterin_deHydtase"/>
</dbReference>
<dbReference type="GO" id="GO:0008124">
    <property type="term" value="F:4-alpha-hydroxytetrahydrobiopterin dehydratase activity"/>
    <property type="evidence" value="ECO:0007669"/>
    <property type="project" value="UniProtKB-UniRule"/>
</dbReference>
<dbReference type="PANTHER" id="PTHR12599">
    <property type="entry name" value="PTERIN-4-ALPHA-CARBINOLAMINE DEHYDRATASE"/>
    <property type="match status" value="1"/>
</dbReference>
<comment type="similarity">
    <text evidence="2 4">Belongs to the pterin-4-alpha-carbinolamine dehydratase family.</text>
</comment>
<sequence length="123" mass="14098">MTDLTSLQCKYDEQGKAPLEMDKIKQLSADLPEWQVNQDGTQIQREFLFKNYYHTMNFVNAIAWIANKEAHHPDMEVNYGRCLVSFTTHDSGNRLTINDFICAAKVQALLDVGSFGPKLQEKE</sequence>
<dbReference type="RefSeq" id="WP_109763276.1">
    <property type="nucleotide sequence ID" value="NZ_QGGU01000005.1"/>
</dbReference>
<keyword evidence="6" id="KW-1185">Reference proteome</keyword>
<dbReference type="SUPFAM" id="SSF55248">
    <property type="entry name" value="PCD-like"/>
    <property type="match status" value="1"/>
</dbReference>
<protein>
    <recommendedName>
        <fullName evidence="4">Putative pterin-4-alpha-carbinolamine dehydratase</fullName>
        <shortName evidence="4">PHS</shortName>
        <ecNumber evidence="4">4.2.1.96</ecNumber>
    </recommendedName>
    <alternativeName>
        <fullName evidence="4">4-alpha-hydroxy-tetrahydropterin dehydratase</fullName>
    </alternativeName>
    <alternativeName>
        <fullName evidence="4">Pterin carbinolamine dehydratase</fullName>
        <shortName evidence="4">PCD</shortName>
    </alternativeName>
</protein>
<dbReference type="NCBIfam" id="NF002019">
    <property type="entry name" value="PRK00823.1-4"/>
    <property type="match status" value="1"/>
</dbReference>
<name>A0A316FV04_9GAMM</name>
<dbReference type="Proteomes" id="UP000245790">
    <property type="component" value="Unassembled WGS sequence"/>
</dbReference>
<evidence type="ECO:0000256" key="2">
    <source>
        <dbReference type="ARBA" id="ARBA00006472"/>
    </source>
</evidence>
<comment type="caution">
    <text evidence="5">The sequence shown here is derived from an EMBL/GenBank/DDBJ whole genome shotgun (WGS) entry which is preliminary data.</text>
</comment>
<dbReference type="Pfam" id="PF01329">
    <property type="entry name" value="Pterin_4a"/>
    <property type="match status" value="1"/>
</dbReference>
<dbReference type="Gene3D" id="3.30.1360.20">
    <property type="entry name" value="Transcriptional coactivator/pterin dehydratase"/>
    <property type="match status" value="1"/>
</dbReference>
<dbReference type="HAMAP" id="MF_00434">
    <property type="entry name" value="Pterin_4_alpha"/>
    <property type="match status" value="1"/>
</dbReference>
<dbReference type="InterPro" id="IPR036428">
    <property type="entry name" value="PCD_sf"/>
</dbReference>
<evidence type="ECO:0000313" key="6">
    <source>
        <dbReference type="Proteomes" id="UP000245790"/>
    </source>
</evidence>